<sequence length="149" mass="16997">MGIMQISSRFTIALHIFACVEVFKDEYKITSDFLAGSINTNPVIIRKILTQLKNTGLITVARGTGGIEVIKPLKEITFYDVYVAIEPLENNELFNFHKNPNPECPVGKNIHKLLDRKLETIQKAMEDEMKKYTLESLKNEIQEILGKKD</sequence>
<proteinExistence type="predicted"/>
<dbReference type="AlphaFoldDB" id="U2Q0X4"/>
<accession>U2Q0X4</accession>
<dbReference type="eggNOG" id="COG1959">
    <property type="taxonomic scope" value="Bacteria"/>
</dbReference>
<organism evidence="1 2">
    <name type="scientific">Leptotrichia wadei (strain F0279)</name>
    <dbReference type="NCBI Taxonomy" id="888055"/>
    <lineage>
        <taxon>Bacteria</taxon>
        <taxon>Fusobacteriati</taxon>
        <taxon>Fusobacteriota</taxon>
        <taxon>Fusobacteriia</taxon>
        <taxon>Fusobacteriales</taxon>
        <taxon>Leptotrichiaceae</taxon>
        <taxon>Leptotrichia</taxon>
    </lineage>
</organism>
<protein>
    <submittedName>
        <fullName evidence="1">Transcriptional regulator</fullName>
    </submittedName>
</protein>
<dbReference type="PROSITE" id="PS51197">
    <property type="entry name" value="HTH_RRF2_2"/>
    <property type="match status" value="1"/>
</dbReference>
<reference evidence="1 2" key="1">
    <citation type="submission" date="2013-06" db="EMBL/GenBank/DDBJ databases">
        <authorList>
            <person name="Weinstock G."/>
            <person name="Sodergren E."/>
            <person name="Lobos E.A."/>
            <person name="Fulton L."/>
            <person name="Fulton R."/>
            <person name="Courtney L."/>
            <person name="Fronick C."/>
            <person name="O'Laughlin M."/>
            <person name="Godfrey J."/>
            <person name="Wilson R.M."/>
            <person name="Miner T."/>
            <person name="Farmer C."/>
            <person name="Delehaunty K."/>
            <person name="Cordes M."/>
            <person name="Minx P."/>
            <person name="Tomlinson C."/>
            <person name="Chen J."/>
            <person name="Wollam A."/>
            <person name="Pepin K.H."/>
            <person name="Bhonagiri V."/>
            <person name="Zhang X."/>
            <person name="Warren W."/>
            <person name="Mitreva M."/>
            <person name="Mardis E.R."/>
            <person name="Wilson R.K."/>
        </authorList>
    </citation>
    <scope>NUCLEOTIDE SEQUENCE [LARGE SCALE GENOMIC DNA]</scope>
    <source>
        <strain evidence="1 2">F0279</strain>
    </source>
</reference>
<dbReference type="PANTHER" id="PTHR33221:SF15">
    <property type="entry name" value="HTH-TYPE TRANSCRIPTIONAL REGULATOR YWGB-RELATED"/>
    <property type="match status" value="1"/>
</dbReference>
<dbReference type="PATRIC" id="fig|888055.3.peg.1189"/>
<dbReference type="Gene3D" id="1.10.10.10">
    <property type="entry name" value="Winged helix-like DNA-binding domain superfamily/Winged helix DNA-binding domain"/>
    <property type="match status" value="1"/>
</dbReference>
<dbReference type="InterPro" id="IPR000944">
    <property type="entry name" value="Tscrpt_reg_Rrf2"/>
</dbReference>
<dbReference type="FunFam" id="1.10.10.10:FF:000138">
    <property type="entry name" value="Rrf2 family transcriptional regulator"/>
    <property type="match status" value="1"/>
</dbReference>
<dbReference type="HOGENOM" id="CLU_107144_4_2_0"/>
<comment type="caution">
    <text evidence="1">The sequence shown here is derived from an EMBL/GenBank/DDBJ whole genome shotgun (WGS) entry which is preliminary data.</text>
</comment>
<evidence type="ECO:0000313" key="2">
    <source>
        <dbReference type="Proteomes" id="UP000016626"/>
    </source>
</evidence>
<dbReference type="GO" id="GO:0003700">
    <property type="term" value="F:DNA-binding transcription factor activity"/>
    <property type="evidence" value="ECO:0007669"/>
    <property type="project" value="TreeGrafter"/>
</dbReference>
<dbReference type="EMBL" id="AWVM01000066">
    <property type="protein sequence ID" value="ERK49971.1"/>
    <property type="molecule type" value="Genomic_DNA"/>
</dbReference>
<dbReference type="InterPro" id="IPR036390">
    <property type="entry name" value="WH_DNA-bd_sf"/>
</dbReference>
<dbReference type="Pfam" id="PF02082">
    <property type="entry name" value="Rrf2"/>
    <property type="match status" value="1"/>
</dbReference>
<gene>
    <name evidence="1" type="ORF">HMPREF9015_01235</name>
</gene>
<dbReference type="PANTHER" id="PTHR33221">
    <property type="entry name" value="WINGED HELIX-TURN-HELIX TRANSCRIPTIONAL REGULATOR, RRF2 FAMILY"/>
    <property type="match status" value="1"/>
</dbReference>
<dbReference type="InterPro" id="IPR036388">
    <property type="entry name" value="WH-like_DNA-bd_sf"/>
</dbReference>
<name>U2Q0X4_LEPWF</name>
<dbReference type="SUPFAM" id="SSF46785">
    <property type="entry name" value="Winged helix' DNA-binding domain"/>
    <property type="match status" value="1"/>
</dbReference>
<dbReference type="GO" id="GO:0005829">
    <property type="term" value="C:cytosol"/>
    <property type="evidence" value="ECO:0007669"/>
    <property type="project" value="TreeGrafter"/>
</dbReference>
<evidence type="ECO:0000313" key="1">
    <source>
        <dbReference type="EMBL" id="ERK49971.1"/>
    </source>
</evidence>
<dbReference type="Proteomes" id="UP000016626">
    <property type="component" value="Unassembled WGS sequence"/>
</dbReference>